<comment type="caution">
    <text evidence="5">The sequence shown here is derived from an EMBL/GenBank/DDBJ whole genome shotgun (WGS) entry which is preliminary data.</text>
</comment>
<dbReference type="EMBL" id="BAAAYN010000027">
    <property type="protein sequence ID" value="GAA3390099.1"/>
    <property type="molecule type" value="Genomic_DNA"/>
</dbReference>
<name>A0ABP6T201_9ACTN</name>
<evidence type="ECO:0000256" key="1">
    <source>
        <dbReference type="ARBA" id="ARBA00022448"/>
    </source>
</evidence>
<keyword evidence="2" id="KW-0547">Nucleotide-binding</keyword>
<gene>
    <name evidence="5" type="ORF">GCM10020369_42780</name>
</gene>
<keyword evidence="3" id="KW-0067">ATP-binding</keyword>
<evidence type="ECO:0000256" key="2">
    <source>
        <dbReference type="ARBA" id="ARBA00022741"/>
    </source>
</evidence>
<dbReference type="PANTHER" id="PTHR45772:SF8">
    <property type="entry name" value="HIGH-AFFINITY BRANCHED-CHAIN AMINO ACID TRANSPORT ATP-BINDING PROTEIN"/>
    <property type="match status" value="1"/>
</dbReference>
<keyword evidence="6" id="KW-1185">Reference proteome</keyword>
<evidence type="ECO:0000256" key="3">
    <source>
        <dbReference type="ARBA" id="ARBA00022840"/>
    </source>
</evidence>
<organism evidence="5 6">
    <name type="scientific">Cryptosporangium minutisporangium</name>
    <dbReference type="NCBI Taxonomy" id="113569"/>
    <lineage>
        <taxon>Bacteria</taxon>
        <taxon>Bacillati</taxon>
        <taxon>Actinomycetota</taxon>
        <taxon>Actinomycetes</taxon>
        <taxon>Cryptosporangiales</taxon>
        <taxon>Cryptosporangiaceae</taxon>
        <taxon>Cryptosporangium</taxon>
    </lineage>
</organism>
<accession>A0ABP6T201</accession>
<dbReference type="InterPro" id="IPR051120">
    <property type="entry name" value="ABC_AA/LPS_Transport"/>
</dbReference>
<sequence length="78" mass="8847">MSRDERDRTGDLLREISRDRTVLVIEHDMDFLRRYANDVTVLHEGKVLMTGTVDAVQSDPGVQEVYLGRSERGAKAEA</sequence>
<reference evidence="6" key="1">
    <citation type="journal article" date="2019" name="Int. J. Syst. Evol. Microbiol.">
        <title>The Global Catalogue of Microorganisms (GCM) 10K type strain sequencing project: providing services to taxonomists for standard genome sequencing and annotation.</title>
        <authorList>
            <consortium name="The Broad Institute Genomics Platform"/>
            <consortium name="The Broad Institute Genome Sequencing Center for Infectious Disease"/>
            <person name="Wu L."/>
            <person name="Ma J."/>
        </authorList>
    </citation>
    <scope>NUCLEOTIDE SEQUENCE [LARGE SCALE GENOMIC DNA]</scope>
    <source>
        <strain evidence="6">JCM 9458</strain>
    </source>
</reference>
<feature type="domain" description="Branched-chain amino acid ATP-binding cassette transporter C-terminal" evidence="4">
    <location>
        <begin position="46"/>
        <end position="70"/>
    </location>
</feature>
<dbReference type="PANTHER" id="PTHR45772">
    <property type="entry name" value="CONSERVED COMPONENT OF ABC TRANSPORTER FOR NATURAL AMINO ACIDS-RELATED"/>
    <property type="match status" value="1"/>
</dbReference>
<protein>
    <recommendedName>
        <fullName evidence="4">Branched-chain amino acid ATP-binding cassette transporter C-terminal domain-containing protein</fullName>
    </recommendedName>
</protein>
<evidence type="ECO:0000259" key="4">
    <source>
        <dbReference type="Pfam" id="PF12399"/>
    </source>
</evidence>
<dbReference type="InterPro" id="IPR027417">
    <property type="entry name" value="P-loop_NTPase"/>
</dbReference>
<dbReference type="Proteomes" id="UP001501676">
    <property type="component" value="Unassembled WGS sequence"/>
</dbReference>
<proteinExistence type="predicted"/>
<dbReference type="Gene3D" id="3.40.50.300">
    <property type="entry name" value="P-loop containing nucleotide triphosphate hydrolases"/>
    <property type="match status" value="1"/>
</dbReference>
<dbReference type="InterPro" id="IPR032823">
    <property type="entry name" value="BCA_ABC_TP_C"/>
</dbReference>
<evidence type="ECO:0000313" key="5">
    <source>
        <dbReference type="EMBL" id="GAA3390099.1"/>
    </source>
</evidence>
<dbReference type="SUPFAM" id="SSF52540">
    <property type="entry name" value="P-loop containing nucleoside triphosphate hydrolases"/>
    <property type="match status" value="1"/>
</dbReference>
<evidence type="ECO:0000313" key="6">
    <source>
        <dbReference type="Proteomes" id="UP001501676"/>
    </source>
</evidence>
<dbReference type="Pfam" id="PF12399">
    <property type="entry name" value="BCA_ABC_TP_C"/>
    <property type="match status" value="1"/>
</dbReference>
<keyword evidence="1" id="KW-0813">Transport</keyword>